<dbReference type="PANTHER" id="PTHR42903:SF1">
    <property type="entry name" value="INNER MEMBRANE PROTEIN YCCF"/>
    <property type="match status" value="1"/>
</dbReference>
<gene>
    <name evidence="3" type="primary">yccF_10</name>
    <name evidence="3" type="ORF">SDC9_192086</name>
</gene>
<dbReference type="InterPro" id="IPR052937">
    <property type="entry name" value="Inner_membrane_protein"/>
</dbReference>
<feature type="domain" description="Inner membrane component" evidence="2">
    <location>
        <begin position="65"/>
        <end position="114"/>
    </location>
</feature>
<organism evidence="3">
    <name type="scientific">bioreactor metagenome</name>
    <dbReference type="NCBI Taxonomy" id="1076179"/>
    <lineage>
        <taxon>unclassified sequences</taxon>
        <taxon>metagenomes</taxon>
        <taxon>ecological metagenomes</taxon>
    </lineage>
</organism>
<accession>A0A645HZP6</accession>
<dbReference type="Pfam" id="PF03733">
    <property type="entry name" value="YccF"/>
    <property type="match status" value="2"/>
</dbReference>
<feature type="transmembrane region" description="Helical" evidence="1">
    <location>
        <begin position="68"/>
        <end position="98"/>
    </location>
</feature>
<keyword evidence="1" id="KW-1133">Transmembrane helix</keyword>
<dbReference type="GO" id="GO:0005886">
    <property type="term" value="C:plasma membrane"/>
    <property type="evidence" value="ECO:0007669"/>
    <property type="project" value="TreeGrafter"/>
</dbReference>
<feature type="domain" description="Inner membrane component" evidence="2">
    <location>
        <begin position="4"/>
        <end position="53"/>
    </location>
</feature>
<keyword evidence="1" id="KW-0812">Transmembrane</keyword>
<feature type="transmembrane region" description="Helical" evidence="1">
    <location>
        <begin position="6"/>
        <end position="32"/>
    </location>
</feature>
<dbReference type="AlphaFoldDB" id="A0A645HZP6"/>
<dbReference type="NCBIfam" id="NF008740">
    <property type="entry name" value="PRK11770.1-2"/>
    <property type="match status" value="1"/>
</dbReference>
<name>A0A645HZP6_9ZZZZ</name>
<proteinExistence type="predicted"/>
<evidence type="ECO:0000313" key="3">
    <source>
        <dbReference type="EMBL" id="MPN44521.1"/>
    </source>
</evidence>
<feature type="transmembrane region" description="Helical" evidence="1">
    <location>
        <begin position="44"/>
        <end position="62"/>
    </location>
</feature>
<dbReference type="PANTHER" id="PTHR42903">
    <property type="entry name" value="INNER MEMBRANE PROTEIN YCCF"/>
    <property type="match status" value="1"/>
</dbReference>
<dbReference type="EMBL" id="VSSQ01103698">
    <property type="protein sequence ID" value="MPN44521.1"/>
    <property type="molecule type" value="Genomic_DNA"/>
</dbReference>
<comment type="caution">
    <text evidence="3">The sequence shown here is derived from an EMBL/GenBank/DDBJ whole genome shotgun (WGS) entry which is preliminary data.</text>
</comment>
<protein>
    <submittedName>
        <fullName evidence="3">Inner membrane protein YccF</fullName>
    </submittedName>
</protein>
<sequence>MKTLGNILWIIFGGLETALGWLLLGVIFCITIIGIPVGKQCFKFARLTLTPFGSVITTNFGAHPVGNILWVIFIGLWMAASNILIGVLCCITIIGIPFGKQWFKLAKLSFAPFGANIA</sequence>
<keyword evidence="1" id="KW-0472">Membrane</keyword>
<reference evidence="3" key="1">
    <citation type="submission" date="2019-08" db="EMBL/GenBank/DDBJ databases">
        <authorList>
            <person name="Kucharzyk K."/>
            <person name="Murdoch R.W."/>
            <person name="Higgins S."/>
            <person name="Loffler F."/>
        </authorList>
    </citation>
    <scope>NUCLEOTIDE SEQUENCE</scope>
</reference>
<evidence type="ECO:0000259" key="2">
    <source>
        <dbReference type="Pfam" id="PF03733"/>
    </source>
</evidence>
<evidence type="ECO:0000256" key="1">
    <source>
        <dbReference type="SAM" id="Phobius"/>
    </source>
</evidence>
<dbReference type="PIRSF" id="PIRSF028777">
    <property type="entry name" value="UCP028777"/>
    <property type="match status" value="1"/>
</dbReference>
<dbReference type="InterPro" id="IPR031308">
    <property type="entry name" value="UCP028777"/>
</dbReference>
<dbReference type="InterPro" id="IPR005185">
    <property type="entry name" value="YccF"/>
</dbReference>